<keyword evidence="1" id="KW-1133">Transmembrane helix</keyword>
<feature type="transmembrane region" description="Helical" evidence="1">
    <location>
        <begin position="129"/>
        <end position="152"/>
    </location>
</feature>
<feature type="transmembrane region" description="Helical" evidence="1">
    <location>
        <begin position="159"/>
        <end position="179"/>
    </location>
</feature>
<name>A0A423KJS5_9PSED</name>
<dbReference type="GO" id="GO:0016747">
    <property type="term" value="F:acyltransferase activity, transferring groups other than amino-acyl groups"/>
    <property type="evidence" value="ECO:0007669"/>
    <property type="project" value="InterPro"/>
</dbReference>
<evidence type="ECO:0000313" key="3">
    <source>
        <dbReference type="EMBL" id="RON53519.1"/>
    </source>
</evidence>
<protein>
    <recommendedName>
        <fullName evidence="2">Acyltransferase 3 domain-containing protein</fullName>
    </recommendedName>
</protein>
<dbReference type="Pfam" id="PF01757">
    <property type="entry name" value="Acyl_transf_3"/>
    <property type="match status" value="1"/>
</dbReference>
<dbReference type="InterPro" id="IPR002656">
    <property type="entry name" value="Acyl_transf_3_dom"/>
</dbReference>
<reference evidence="3 4" key="1">
    <citation type="submission" date="2016-10" db="EMBL/GenBank/DDBJ databases">
        <title>Comparative genome analysis of multiple Pseudomonas spp. focuses on biocontrol and plant growth promoting traits.</title>
        <authorList>
            <person name="Tao X.-Y."/>
            <person name="Taylor C.G."/>
        </authorList>
    </citation>
    <scope>NUCLEOTIDE SEQUENCE [LARGE SCALE GENOMIC DNA]</scope>
    <source>
        <strain evidence="3 4">39A2</strain>
    </source>
</reference>
<dbReference type="PANTHER" id="PTHR23028">
    <property type="entry name" value="ACETYLTRANSFERASE"/>
    <property type="match status" value="1"/>
</dbReference>
<dbReference type="RefSeq" id="WP_123406763.1">
    <property type="nucleotide sequence ID" value="NZ_MOBP01000009.1"/>
</dbReference>
<dbReference type="PANTHER" id="PTHR23028:SF53">
    <property type="entry name" value="ACYL_TRANSF_3 DOMAIN-CONTAINING PROTEIN"/>
    <property type="match status" value="1"/>
</dbReference>
<feature type="transmembrane region" description="Helical" evidence="1">
    <location>
        <begin position="47"/>
        <end position="64"/>
    </location>
</feature>
<gene>
    <name evidence="3" type="ORF">BK665_14030</name>
</gene>
<feature type="transmembrane region" description="Helical" evidence="1">
    <location>
        <begin position="214"/>
        <end position="234"/>
    </location>
</feature>
<dbReference type="GO" id="GO:0016020">
    <property type="term" value="C:membrane"/>
    <property type="evidence" value="ECO:0007669"/>
    <property type="project" value="TreeGrafter"/>
</dbReference>
<dbReference type="InterPro" id="IPR050879">
    <property type="entry name" value="Acyltransferase_3"/>
</dbReference>
<keyword evidence="1" id="KW-0812">Transmembrane</keyword>
<dbReference type="Proteomes" id="UP000283627">
    <property type="component" value="Unassembled WGS sequence"/>
</dbReference>
<sequence>MKPQRERLIYLDAIRAVAALSVVISHYIERTPLHQWAIFDFLRPGQFGVVVFFILSGFVIPFSFTKGATSNRTFLVSRLFRLYPAYWLSILLACFAITHFLGADLNEKRILANVTMLQALTGYHNLFGVYWTLFVELVFYALCIALSWAGLLGNLKIRLLMAITFLLAALAGAAARHYLSLPAPVGILSSLSLMLFGGLWRSHVIDRTPKAKAYCLQWIALFLLCFPLIALLAYNVDQGLGENAYTYIGSYFTALLFFITTTTLLKLKNKVLIFLGSISYSLYLIHPFFLEWVTARFSLSSQFNLAPFALYLLVTLACSTACYVLIEKNGIRLGRRLNAALDRAALKNATPVRP</sequence>
<feature type="transmembrane region" description="Helical" evidence="1">
    <location>
        <begin position="185"/>
        <end position="202"/>
    </location>
</feature>
<organism evidence="3 4">
    <name type="scientific">Pseudomonas frederiksbergensis</name>
    <dbReference type="NCBI Taxonomy" id="104087"/>
    <lineage>
        <taxon>Bacteria</taxon>
        <taxon>Pseudomonadati</taxon>
        <taxon>Pseudomonadota</taxon>
        <taxon>Gammaproteobacteria</taxon>
        <taxon>Pseudomonadales</taxon>
        <taxon>Pseudomonadaceae</taxon>
        <taxon>Pseudomonas</taxon>
    </lineage>
</organism>
<feature type="transmembrane region" description="Helical" evidence="1">
    <location>
        <begin position="246"/>
        <end position="265"/>
    </location>
</feature>
<evidence type="ECO:0000313" key="4">
    <source>
        <dbReference type="Proteomes" id="UP000283627"/>
    </source>
</evidence>
<feature type="transmembrane region" description="Helical" evidence="1">
    <location>
        <begin position="7"/>
        <end position="27"/>
    </location>
</feature>
<evidence type="ECO:0000256" key="1">
    <source>
        <dbReference type="SAM" id="Phobius"/>
    </source>
</evidence>
<keyword evidence="1" id="KW-0472">Membrane</keyword>
<dbReference type="OrthoDB" id="9767863at2"/>
<feature type="transmembrane region" description="Helical" evidence="1">
    <location>
        <begin position="85"/>
        <end position="103"/>
    </location>
</feature>
<accession>A0A423KJS5</accession>
<feature type="transmembrane region" description="Helical" evidence="1">
    <location>
        <begin position="272"/>
        <end position="293"/>
    </location>
</feature>
<feature type="transmembrane region" description="Helical" evidence="1">
    <location>
        <begin position="305"/>
        <end position="326"/>
    </location>
</feature>
<dbReference type="EMBL" id="MOBP01000009">
    <property type="protein sequence ID" value="RON53519.1"/>
    <property type="molecule type" value="Genomic_DNA"/>
</dbReference>
<feature type="domain" description="Acyltransferase 3" evidence="2">
    <location>
        <begin position="9"/>
        <end position="323"/>
    </location>
</feature>
<dbReference type="AlphaFoldDB" id="A0A423KJS5"/>
<dbReference type="GO" id="GO:0000271">
    <property type="term" value="P:polysaccharide biosynthetic process"/>
    <property type="evidence" value="ECO:0007669"/>
    <property type="project" value="TreeGrafter"/>
</dbReference>
<comment type="caution">
    <text evidence="3">The sequence shown here is derived from an EMBL/GenBank/DDBJ whole genome shotgun (WGS) entry which is preliminary data.</text>
</comment>
<evidence type="ECO:0000259" key="2">
    <source>
        <dbReference type="Pfam" id="PF01757"/>
    </source>
</evidence>
<proteinExistence type="predicted"/>